<feature type="compositionally biased region" description="Polar residues" evidence="1">
    <location>
        <begin position="162"/>
        <end position="181"/>
    </location>
</feature>
<protein>
    <recommendedName>
        <fullName evidence="4">Altered inheritance of mitochondria protein 21</fullName>
    </recommendedName>
</protein>
<feature type="compositionally biased region" description="Basic and acidic residues" evidence="1">
    <location>
        <begin position="831"/>
        <end position="842"/>
    </location>
</feature>
<feature type="region of interest" description="Disordered" evidence="1">
    <location>
        <begin position="698"/>
        <end position="760"/>
    </location>
</feature>
<dbReference type="Pfam" id="PF11489">
    <property type="entry name" value="Aim21"/>
    <property type="match status" value="1"/>
</dbReference>
<dbReference type="EMBL" id="JAPEVB010000002">
    <property type="protein sequence ID" value="KAJ4393988.1"/>
    <property type="molecule type" value="Genomic_DNA"/>
</dbReference>
<feature type="compositionally biased region" description="Polar residues" evidence="1">
    <location>
        <begin position="869"/>
        <end position="880"/>
    </location>
</feature>
<feature type="compositionally biased region" description="Basic and acidic residues" evidence="1">
    <location>
        <begin position="517"/>
        <end position="529"/>
    </location>
</feature>
<feature type="compositionally biased region" description="Polar residues" evidence="1">
    <location>
        <begin position="591"/>
        <end position="602"/>
    </location>
</feature>
<feature type="compositionally biased region" description="Polar residues" evidence="1">
    <location>
        <begin position="102"/>
        <end position="115"/>
    </location>
</feature>
<organism evidence="2 3">
    <name type="scientific">Gnomoniopsis smithogilvyi</name>
    <dbReference type="NCBI Taxonomy" id="1191159"/>
    <lineage>
        <taxon>Eukaryota</taxon>
        <taxon>Fungi</taxon>
        <taxon>Dikarya</taxon>
        <taxon>Ascomycota</taxon>
        <taxon>Pezizomycotina</taxon>
        <taxon>Sordariomycetes</taxon>
        <taxon>Sordariomycetidae</taxon>
        <taxon>Diaporthales</taxon>
        <taxon>Gnomoniaceae</taxon>
        <taxon>Gnomoniopsis</taxon>
    </lineage>
</organism>
<feature type="region of interest" description="Disordered" evidence="1">
    <location>
        <begin position="1"/>
        <end position="245"/>
    </location>
</feature>
<sequence length="909" mass="99824">MSSAATQQPPVVPPRPNRNGQDRDHLQPETAMPKVPPRPVRRGVSPNPDRYAPSPLSGGIPSKKDRSNSHGDPIDRSKSVELPAVVGEEGMEYAALEEQLSSREPSTSPTQTRTIGENLKIHAPKAALPAQSAKQRIMQVTRTDSDKAASFGIGKPSADVPSPSNVSLKKKASTTSQLSQSEIEDEERGIPEIGVHVPLLAHAGDVQAPSPAPGASTDASKKNHKRKTSSRGLPPGSYGLHGHNVVAEDKLEKEYYKKHPELLKLEHHTYQHDRATDFSMSREVLDKMVRESELNGHGLGTSDHAGTPSEQAAWAAYSEVASRPHSTKPPGNSPTKHESDPDVIVVDEPNHRRSVLFSDEAIPAPPQDEPESDYRAPILAEDEVRKNTPRFDQAPAVELSRERRGSDYEMEPPRSRPTSRPASLYKVDSSDLRSTPLEDVIEYEPLFPEDDEDTSGKDLTAAQIKELKQRFPSRDIWEDAPNSVHHTAEVNTPEPEDELKKVPSRDQTETPAHAFARKQEELAEKEGTHPDAFLWRTQKPSYIAHQPHLSQEKALWGQHDGRQRQDMSRPNATQRFPSRDVWEDTPDSLRLETTVSGPQMEQASPIDKKPQVPERPERQSSLSKEKPVIPERPKPKSQEEASAKPVIPDRPKPQVPARPVKASGDAPAPKAKPAVPARPAGSKIAALQAGFMADLNKKLGLGPQAPKSEDEDIKAEETVEEPKEKAPLSDTRRGRARGPQRRAPTAAAPPTSKPADVKKPKLSFSTTITIWSLDPEADDLVLDEEELSHSQPVEAALGTTQDGKADEIKDAEVQRDVPDEAEPEAEPETVAEARAEEAKVAQEIEEAEQELDREDMRDVDEKDSHSAESKTQPLATNTAGETLAKATVAEDKTTHKVEPKDVETNVVED</sequence>
<proteinExistence type="predicted"/>
<feature type="compositionally biased region" description="Basic and acidic residues" evidence="1">
    <location>
        <begin position="606"/>
        <end position="652"/>
    </location>
</feature>
<feature type="compositionally biased region" description="Basic and acidic residues" evidence="1">
    <location>
        <begin position="888"/>
        <end position="903"/>
    </location>
</feature>
<evidence type="ECO:0000313" key="3">
    <source>
        <dbReference type="Proteomes" id="UP001140453"/>
    </source>
</evidence>
<evidence type="ECO:0000313" key="2">
    <source>
        <dbReference type="EMBL" id="KAJ4393988.1"/>
    </source>
</evidence>
<accession>A0A9W9CZT3</accession>
<feature type="compositionally biased region" description="Basic and acidic residues" evidence="1">
    <location>
        <begin position="498"/>
        <end position="508"/>
    </location>
</feature>
<feature type="region of interest" description="Disordered" evidence="1">
    <location>
        <begin position="289"/>
        <end position="431"/>
    </location>
</feature>
<reference evidence="2" key="1">
    <citation type="submission" date="2022-10" db="EMBL/GenBank/DDBJ databases">
        <title>Tapping the CABI collections for fungal endophytes: first genome assemblies for Collariella, Neodidymelliopsis, Ascochyta clinopodiicola, Didymella pomorum, Didymosphaeria variabile, Neocosmospora piperis and Neocucurbitaria cava.</title>
        <authorList>
            <person name="Hill R."/>
        </authorList>
    </citation>
    <scope>NUCLEOTIDE SEQUENCE</scope>
    <source>
        <strain evidence="2">IMI 355082</strain>
    </source>
</reference>
<feature type="region of interest" description="Disordered" evidence="1">
    <location>
        <begin position="472"/>
        <end position="681"/>
    </location>
</feature>
<feature type="compositionally biased region" description="Low complexity" evidence="1">
    <location>
        <begin position="666"/>
        <end position="680"/>
    </location>
</feature>
<feature type="compositionally biased region" description="Basic and acidic residues" evidence="1">
    <location>
        <begin position="399"/>
        <end position="414"/>
    </location>
</feature>
<feature type="compositionally biased region" description="Basic and acidic residues" evidence="1">
    <location>
        <begin position="803"/>
        <end position="818"/>
    </location>
</feature>
<feature type="compositionally biased region" description="Basic and acidic residues" evidence="1">
    <location>
        <begin position="715"/>
        <end position="733"/>
    </location>
</feature>
<feature type="compositionally biased region" description="Basic and acidic residues" evidence="1">
    <location>
        <begin position="577"/>
        <end position="590"/>
    </location>
</feature>
<dbReference type="Proteomes" id="UP001140453">
    <property type="component" value="Unassembled WGS sequence"/>
</dbReference>
<comment type="caution">
    <text evidence="2">The sequence shown here is derived from an EMBL/GenBank/DDBJ whole genome shotgun (WGS) entry which is preliminary data.</text>
</comment>
<feature type="compositionally biased region" description="Low complexity" evidence="1">
    <location>
        <begin position="741"/>
        <end position="754"/>
    </location>
</feature>
<evidence type="ECO:0000256" key="1">
    <source>
        <dbReference type="SAM" id="MobiDB-lite"/>
    </source>
</evidence>
<feature type="compositionally biased region" description="Basic and acidic residues" evidence="1">
    <location>
        <begin position="62"/>
        <end position="79"/>
    </location>
</feature>
<dbReference type="OrthoDB" id="5386574at2759"/>
<evidence type="ECO:0008006" key="4">
    <source>
        <dbReference type="Google" id="ProtNLM"/>
    </source>
</evidence>
<dbReference type="AlphaFoldDB" id="A0A9W9CZT3"/>
<name>A0A9W9CZT3_9PEZI</name>
<gene>
    <name evidence="2" type="ORF">N0V93_003205</name>
</gene>
<keyword evidence="3" id="KW-1185">Reference proteome</keyword>
<feature type="compositionally biased region" description="Acidic residues" evidence="1">
    <location>
        <begin position="819"/>
        <end position="829"/>
    </location>
</feature>
<feature type="region of interest" description="Disordered" evidence="1">
    <location>
        <begin position="783"/>
        <end position="909"/>
    </location>
</feature>
<feature type="compositionally biased region" description="Polar residues" evidence="1">
    <location>
        <begin position="132"/>
        <end position="142"/>
    </location>
</feature>
<dbReference type="InterPro" id="IPR021582">
    <property type="entry name" value="Aim21"/>
</dbReference>
<feature type="compositionally biased region" description="Basic and acidic residues" evidence="1">
    <location>
        <begin position="854"/>
        <end position="868"/>
    </location>
</feature>
<feature type="compositionally biased region" description="Acidic residues" evidence="1">
    <location>
        <begin position="843"/>
        <end position="853"/>
    </location>
</feature>